<proteinExistence type="predicted"/>
<protein>
    <submittedName>
        <fullName evidence="1">Uncharacterized protein</fullName>
    </submittedName>
</protein>
<reference evidence="1" key="1">
    <citation type="journal article" date="2017" name="Gigascience">
        <title>The genome draft of coconut (Cocos nucifera).</title>
        <authorList>
            <person name="Xiao Y."/>
            <person name="Xu P."/>
            <person name="Fan H."/>
            <person name="Baudouin L."/>
            <person name="Xia W."/>
            <person name="Bocs S."/>
            <person name="Xu J."/>
            <person name="Li Q."/>
            <person name="Guo A."/>
            <person name="Zhou L."/>
            <person name="Li J."/>
            <person name="Wu Y."/>
            <person name="Ma Z."/>
            <person name="Armero A."/>
            <person name="Issali A.E."/>
            <person name="Liu N."/>
            <person name="Peng M."/>
            <person name="Yang Y."/>
        </authorList>
    </citation>
    <scope>NUCLEOTIDE SEQUENCE</scope>
    <source>
        <tissue evidence="1">Spear leaf of Hainan Tall coconut</tissue>
    </source>
</reference>
<comment type="caution">
    <text evidence="1">The sequence shown here is derived from an EMBL/GenBank/DDBJ whole genome shotgun (WGS) entry which is preliminary data.</text>
</comment>
<accession>A0A8K0NBH7</accession>
<dbReference type="AlphaFoldDB" id="A0A8K0NBH7"/>
<dbReference type="Proteomes" id="UP000797356">
    <property type="component" value="Chromosome 13"/>
</dbReference>
<evidence type="ECO:0000313" key="1">
    <source>
        <dbReference type="EMBL" id="KAG1366989.1"/>
    </source>
</evidence>
<gene>
    <name evidence="1" type="ORF">COCNU_13G007790</name>
</gene>
<reference evidence="1" key="2">
    <citation type="submission" date="2019-07" db="EMBL/GenBank/DDBJ databases">
        <authorList>
            <person name="Yang Y."/>
            <person name="Bocs S."/>
            <person name="Baudouin L."/>
        </authorList>
    </citation>
    <scope>NUCLEOTIDE SEQUENCE</scope>
    <source>
        <tissue evidence="1">Spear leaf of Hainan Tall coconut</tissue>
    </source>
</reference>
<keyword evidence="2" id="KW-1185">Reference proteome</keyword>
<evidence type="ECO:0000313" key="2">
    <source>
        <dbReference type="Proteomes" id="UP000797356"/>
    </source>
</evidence>
<organism evidence="1 2">
    <name type="scientific">Cocos nucifera</name>
    <name type="common">Coconut palm</name>
    <dbReference type="NCBI Taxonomy" id="13894"/>
    <lineage>
        <taxon>Eukaryota</taxon>
        <taxon>Viridiplantae</taxon>
        <taxon>Streptophyta</taxon>
        <taxon>Embryophyta</taxon>
        <taxon>Tracheophyta</taxon>
        <taxon>Spermatophyta</taxon>
        <taxon>Magnoliopsida</taxon>
        <taxon>Liliopsida</taxon>
        <taxon>Arecaceae</taxon>
        <taxon>Arecoideae</taxon>
        <taxon>Cocoseae</taxon>
        <taxon>Attaleinae</taxon>
        <taxon>Cocos</taxon>
    </lineage>
</organism>
<sequence length="91" mass="9590">MGEARSRRLARGCTVEGTDRFGVAAREGGLRQLAQGHGAREANKVRAIMGEARMELQGQGGLGGDGVGAVMKEHQRHRVIEKVPAGLGQDA</sequence>
<dbReference type="EMBL" id="CM017884">
    <property type="protein sequence ID" value="KAG1366989.1"/>
    <property type="molecule type" value="Genomic_DNA"/>
</dbReference>
<name>A0A8K0NBH7_COCNU</name>